<evidence type="ECO:0000256" key="6">
    <source>
        <dbReference type="ARBA" id="ARBA00023180"/>
    </source>
</evidence>
<dbReference type="GO" id="GO:0005576">
    <property type="term" value="C:extracellular region"/>
    <property type="evidence" value="ECO:0007669"/>
    <property type="project" value="TreeGrafter"/>
</dbReference>
<organism evidence="8 9">
    <name type="scientific">Plakobranchus ocellatus</name>
    <dbReference type="NCBI Taxonomy" id="259542"/>
    <lineage>
        <taxon>Eukaryota</taxon>
        <taxon>Metazoa</taxon>
        <taxon>Spiralia</taxon>
        <taxon>Lophotrochozoa</taxon>
        <taxon>Mollusca</taxon>
        <taxon>Gastropoda</taxon>
        <taxon>Heterobranchia</taxon>
        <taxon>Euthyneura</taxon>
        <taxon>Panpulmonata</taxon>
        <taxon>Sacoglossa</taxon>
        <taxon>Placobranchoidea</taxon>
        <taxon>Plakobranchidae</taxon>
        <taxon>Plakobranchus</taxon>
    </lineage>
</organism>
<dbReference type="PANTHER" id="PTHR12370">
    <property type="entry name" value="PHOSPHOLIPASE B-RELATED"/>
    <property type="match status" value="1"/>
</dbReference>
<evidence type="ECO:0000256" key="5">
    <source>
        <dbReference type="ARBA" id="ARBA00023098"/>
    </source>
</evidence>
<dbReference type="GO" id="GO:0004620">
    <property type="term" value="F:phospholipase activity"/>
    <property type="evidence" value="ECO:0007669"/>
    <property type="project" value="InterPro"/>
</dbReference>
<dbReference type="Proteomes" id="UP000735302">
    <property type="component" value="Unassembled WGS sequence"/>
</dbReference>
<keyword evidence="4 7" id="KW-0442">Lipid degradation</keyword>
<dbReference type="InterPro" id="IPR043041">
    <property type="entry name" value="PLipase_B-like_dom2"/>
</dbReference>
<sequence length="565" mass="64630">MLLTSALRMMSGPFVSILIPLIVIAAVLSPASSSSNPDTTYRYGSVYCKLYNCTFKDGVLDFESATAVAAFNDTLLIQGWGILDIKAGYGNSSSFKERPDDGDIVFGAGYAEGILTAHQVNNQITNLFNVYFPKRKRANMLEGIRIWMQKQELWANQMILENPKDYFWQHVNLLEVWLQGLFQGYKAAAKSDRSLPARDWFDFRLLQASGSIGDLIKVTEESKRKETQHLNAKKILEKMYESSRCSALIKLLPGFEQIFLGHSTWFRYESTARIFKTYDFNLKGTLNKKISFSSYGGNLESLDDFYMVDGKFALMQTSNGIFNSSLYDLITPQSLLTWQRVLVANWLAQDGQQWADLFSRHNSGTYNNQYMVLDLRLAQVEKPLRENTLWVVEQIPGMVESRDLTHVLRDGYFASYNIPYFDNIYNISGYPRMGLMFGHYFSYELAPRAKIFRRDQSNIRTLQDMKDLLRYNDYRHDPYSDNDPGSSICSRADLNHKTPVGCYDTKVTNVALARQNRADIIGGPTLGTNLSPFSWTGRFAHFSHQGLPQTYNFSFISVRPRFNDV</sequence>
<dbReference type="EC" id="3.1.1.-" evidence="7"/>
<dbReference type="PANTHER" id="PTHR12370:SF1">
    <property type="entry name" value="PHOSPHOLIPASE B-LIKE 1"/>
    <property type="match status" value="1"/>
</dbReference>
<comment type="similarity">
    <text evidence="1 7">Belongs to the phospholipase B-like family.</text>
</comment>
<dbReference type="AlphaFoldDB" id="A0AAV4ACM3"/>
<dbReference type="EMBL" id="BLXT01003740">
    <property type="protein sequence ID" value="GFO04647.1"/>
    <property type="molecule type" value="Genomic_DNA"/>
</dbReference>
<evidence type="ECO:0000256" key="7">
    <source>
        <dbReference type="RuleBase" id="RU364138"/>
    </source>
</evidence>
<name>A0AAV4ACM3_9GAST</name>
<dbReference type="Gene3D" id="2.10.70.60">
    <property type="entry name" value="Phospholipase B-like, domain 1"/>
    <property type="match status" value="1"/>
</dbReference>
<dbReference type="InterPro" id="IPR043042">
    <property type="entry name" value="PLipase_B-like_dom3"/>
</dbReference>
<accession>A0AAV4ACM3</accession>
<evidence type="ECO:0000313" key="8">
    <source>
        <dbReference type="EMBL" id="GFO04647.1"/>
    </source>
</evidence>
<keyword evidence="6" id="KW-0325">Glycoprotein</keyword>
<comment type="function">
    <text evidence="7">Putative phospholipase.</text>
</comment>
<dbReference type="Gene3D" id="1.10.439.20">
    <property type="entry name" value="Phospholipase B-like, domain 2"/>
    <property type="match status" value="1"/>
</dbReference>
<keyword evidence="5 7" id="KW-0443">Lipid metabolism</keyword>
<evidence type="ECO:0000256" key="4">
    <source>
        <dbReference type="ARBA" id="ARBA00022963"/>
    </source>
</evidence>
<evidence type="ECO:0000256" key="2">
    <source>
        <dbReference type="ARBA" id="ARBA00022729"/>
    </source>
</evidence>
<dbReference type="Gene3D" id="3.60.60.20">
    <property type="match status" value="1"/>
</dbReference>
<comment type="caution">
    <text evidence="8">The sequence shown here is derived from an EMBL/GenBank/DDBJ whole genome shotgun (WGS) entry which is preliminary data.</text>
</comment>
<evidence type="ECO:0000256" key="3">
    <source>
        <dbReference type="ARBA" id="ARBA00022801"/>
    </source>
</evidence>
<dbReference type="InterPro" id="IPR007000">
    <property type="entry name" value="PLipase_B-like"/>
</dbReference>
<evidence type="ECO:0000256" key="1">
    <source>
        <dbReference type="ARBA" id="ARBA00007835"/>
    </source>
</evidence>
<dbReference type="InterPro" id="IPR043040">
    <property type="entry name" value="PLipase_B-like_dom1"/>
</dbReference>
<proteinExistence type="inferred from homology"/>
<protein>
    <recommendedName>
        <fullName evidence="7">Phospholipase B-like</fullName>
        <ecNumber evidence="7">3.1.1.-</ecNumber>
    </recommendedName>
</protein>
<gene>
    <name evidence="8" type="ORF">PoB_003115200</name>
</gene>
<dbReference type="Pfam" id="PF04916">
    <property type="entry name" value="Phospholip_B"/>
    <property type="match status" value="1"/>
</dbReference>
<keyword evidence="3 7" id="KW-0378">Hydrolase</keyword>
<feature type="chain" id="PRO_5043094527" description="Phospholipase B-like" evidence="7">
    <location>
        <begin position="34"/>
        <end position="565"/>
    </location>
</feature>
<feature type="signal peptide" evidence="7">
    <location>
        <begin position="1"/>
        <end position="33"/>
    </location>
</feature>
<evidence type="ECO:0000313" key="9">
    <source>
        <dbReference type="Proteomes" id="UP000735302"/>
    </source>
</evidence>
<keyword evidence="2 7" id="KW-0732">Signal</keyword>
<keyword evidence="9" id="KW-1185">Reference proteome</keyword>
<dbReference type="GO" id="GO:0009395">
    <property type="term" value="P:phospholipid catabolic process"/>
    <property type="evidence" value="ECO:0007669"/>
    <property type="project" value="TreeGrafter"/>
</dbReference>
<reference evidence="8 9" key="1">
    <citation type="journal article" date="2021" name="Elife">
        <title>Chloroplast acquisition without the gene transfer in kleptoplastic sea slugs, Plakobranchus ocellatus.</title>
        <authorList>
            <person name="Maeda T."/>
            <person name="Takahashi S."/>
            <person name="Yoshida T."/>
            <person name="Shimamura S."/>
            <person name="Takaki Y."/>
            <person name="Nagai Y."/>
            <person name="Toyoda A."/>
            <person name="Suzuki Y."/>
            <person name="Arimoto A."/>
            <person name="Ishii H."/>
            <person name="Satoh N."/>
            <person name="Nishiyama T."/>
            <person name="Hasebe M."/>
            <person name="Maruyama T."/>
            <person name="Minagawa J."/>
            <person name="Obokata J."/>
            <person name="Shigenobu S."/>
        </authorList>
    </citation>
    <scope>NUCLEOTIDE SEQUENCE [LARGE SCALE GENOMIC DNA]</scope>
</reference>